<proteinExistence type="predicted"/>
<sequence>MSYVPLRTVTRVNRDNNKFKVTVRGSGNGKRLEDILTEMSALILEISEKATKKYTV</sequence>
<dbReference type="RefSeq" id="WP_377942440.1">
    <property type="nucleotide sequence ID" value="NZ_JBHUCX010000020.1"/>
</dbReference>
<accession>A0ABW4JDX9</accession>
<dbReference type="Proteomes" id="UP001597079">
    <property type="component" value="Unassembled WGS sequence"/>
</dbReference>
<protein>
    <submittedName>
        <fullName evidence="1">Uncharacterized protein</fullName>
    </submittedName>
</protein>
<organism evidence="1 2">
    <name type="scientific">Alicyclobacillus fodiniaquatilis</name>
    <dbReference type="NCBI Taxonomy" id="1661150"/>
    <lineage>
        <taxon>Bacteria</taxon>
        <taxon>Bacillati</taxon>
        <taxon>Bacillota</taxon>
        <taxon>Bacilli</taxon>
        <taxon>Bacillales</taxon>
        <taxon>Alicyclobacillaceae</taxon>
        <taxon>Alicyclobacillus</taxon>
    </lineage>
</organism>
<gene>
    <name evidence="1" type="ORF">ACFSB2_07625</name>
</gene>
<dbReference type="EMBL" id="JBHUCX010000020">
    <property type="protein sequence ID" value="MFD1674576.1"/>
    <property type="molecule type" value="Genomic_DNA"/>
</dbReference>
<evidence type="ECO:0000313" key="1">
    <source>
        <dbReference type="EMBL" id="MFD1674576.1"/>
    </source>
</evidence>
<reference evidence="2" key="1">
    <citation type="journal article" date="2019" name="Int. J. Syst. Evol. Microbiol.">
        <title>The Global Catalogue of Microorganisms (GCM) 10K type strain sequencing project: providing services to taxonomists for standard genome sequencing and annotation.</title>
        <authorList>
            <consortium name="The Broad Institute Genomics Platform"/>
            <consortium name="The Broad Institute Genome Sequencing Center for Infectious Disease"/>
            <person name="Wu L."/>
            <person name="Ma J."/>
        </authorList>
    </citation>
    <scope>NUCLEOTIDE SEQUENCE [LARGE SCALE GENOMIC DNA]</scope>
    <source>
        <strain evidence="2">CGMCC 1.12286</strain>
    </source>
</reference>
<comment type="caution">
    <text evidence="1">The sequence shown here is derived from an EMBL/GenBank/DDBJ whole genome shotgun (WGS) entry which is preliminary data.</text>
</comment>
<evidence type="ECO:0000313" key="2">
    <source>
        <dbReference type="Proteomes" id="UP001597079"/>
    </source>
</evidence>
<name>A0ABW4JDX9_9BACL</name>
<keyword evidence="2" id="KW-1185">Reference proteome</keyword>